<sequence>MCHFGLHSGHTLVDIIRARREEVPFLHCTIPCHSMALSDETICCLTQIEGFWFSAKWIYFQHNPKLRFYKTENKKEKKNPSKLGGLLGCVSEIPCSSMAIGEFKNGTSDKLKLISWPLGSEKHF</sequence>
<accession>A0A7C9CHS9</accession>
<name>A0A7C9CHS9_OPUST</name>
<reference evidence="1" key="1">
    <citation type="journal article" date="2013" name="J. Plant Res.">
        <title>Effect of fungi and light on seed germination of three Opuntia species from semiarid lands of central Mexico.</title>
        <authorList>
            <person name="Delgado-Sanchez P."/>
            <person name="Jimenez-Bremont J.F."/>
            <person name="Guerrero-Gonzalez Mde L."/>
            <person name="Flores J."/>
        </authorList>
    </citation>
    <scope>NUCLEOTIDE SEQUENCE</scope>
    <source>
        <tissue evidence="1">Cladode</tissue>
    </source>
</reference>
<proteinExistence type="predicted"/>
<dbReference type="AlphaFoldDB" id="A0A7C9CHS9"/>
<protein>
    <submittedName>
        <fullName evidence="1">Uncharacterized protein</fullName>
    </submittedName>
</protein>
<reference evidence="1" key="2">
    <citation type="submission" date="2020-07" db="EMBL/GenBank/DDBJ databases">
        <authorList>
            <person name="Vera ALvarez R."/>
            <person name="Arias-Moreno D.M."/>
            <person name="Jimenez-Jacinto V."/>
            <person name="Jimenez-Bremont J.F."/>
            <person name="Swaminathan K."/>
            <person name="Moose S.P."/>
            <person name="Guerrero-Gonzalez M.L."/>
            <person name="Marino-Ramirez L."/>
            <person name="Landsman D."/>
            <person name="Rodriguez-Kessler M."/>
            <person name="Delgado-Sanchez P."/>
        </authorList>
    </citation>
    <scope>NUCLEOTIDE SEQUENCE</scope>
    <source>
        <tissue evidence="1">Cladode</tissue>
    </source>
</reference>
<dbReference type="EMBL" id="GISG01019997">
    <property type="protein sequence ID" value="MBA4618300.1"/>
    <property type="molecule type" value="Transcribed_RNA"/>
</dbReference>
<evidence type="ECO:0000313" key="1">
    <source>
        <dbReference type="EMBL" id="MBA4618300.1"/>
    </source>
</evidence>
<organism evidence="1">
    <name type="scientific">Opuntia streptacantha</name>
    <name type="common">Prickly pear cactus</name>
    <name type="synonym">Opuntia cardona</name>
    <dbReference type="NCBI Taxonomy" id="393608"/>
    <lineage>
        <taxon>Eukaryota</taxon>
        <taxon>Viridiplantae</taxon>
        <taxon>Streptophyta</taxon>
        <taxon>Embryophyta</taxon>
        <taxon>Tracheophyta</taxon>
        <taxon>Spermatophyta</taxon>
        <taxon>Magnoliopsida</taxon>
        <taxon>eudicotyledons</taxon>
        <taxon>Gunneridae</taxon>
        <taxon>Pentapetalae</taxon>
        <taxon>Caryophyllales</taxon>
        <taxon>Cactineae</taxon>
        <taxon>Cactaceae</taxon>
        <taxon>Opuntioideae</taxon>
        <taxon>Opuntia</taxon>
    </lineage>
</organism>